<feature type="transmembrane region" description="Helical" evidence="6">
    <location>
        <begin position="61"/>
        <end position="84"/>
    </location>
</feature>
<evidence type="ECO:0000256" key="3">
    <source>
        <dbReference type="ARBA" id="ARBA00022989"/>
    </source>
</evidence>
<dbReference type="InterPro" id="IPR000830">
    <property type="entry name" value="Peripherin/rom-1"/>
</dbReference>
<proteinExistence type="predicted"/>
<evidence type="ECO:0000256" key="2">
    <source>
        <dbReference type="ARBA" id="ARBA00022692"/>
    </source>
</evidence>
<dbReference type="InterPro" id="IPR008952">
    <property type="entry name" value="Tetraspanin_EC2_sf"/>
</dbReference>
<sequence>MGIPEISLTESKRCLLAKVASGLCLATIPLYLFMLLMGIYIELAVQDKMSLIEGNRNALPAFMIILSILGVVVNIIGARICWVVHDSKRRDAKKKYLKIFVILSLIICICVFVSSMLCFASIVSLRKLFGKGILASMKKYSTDGHKKHVIDLLQIQYECCGSTGYTDWFNIKFASKKYISDDYMTKEEQEIYAKHEDNVPFSCCNPAVLRPCINTLVHSTHFRYEYHKDLTVYSKGCGDALMKTYKMVLNASGGVIVFLALFELAITIGTQLLQTGFENLTDEEDSVGFLLPFGGKGKEGKGKTENKDENDETQKLLEDDKPDDKPAPPMLTLASLQSLPPVGSIDNISVDESFDEVLSEGEENEEFPPPPEDLIPPRQSVRYVNEM</sequence>
<protein>
    <submittedName>
        <fullName evidence="8">Peripherin-2-like</fullName>
    </submittedName>
</protein>
<dbReference type="GeneID" id="111128945"/>
<name>A0A8B8DUF2_CRAVI</name>
<feature type="transmembrane region" description="Helical" evidence="6">
    <location>
        <begin position="20"/>
        <end position="41"/>
    </location>
</feature>
<dbReference type="GO" id="GO:0007601">
    <property type="term" value="P:visual perception"/>
    <property type="evidence" value="ECO:0007669"/>
    <property type="project" value="InterPro"/>
</dbReference>
<feature type="transmembrane region" description="Helical" evidence="6">
    <location>
        <begin position="96"/>
        <end position="123"/>
    </location>
</feature>
<dbReference type="GO" id="GO:0005886">
    <property type="term" value="C:plasma membrane"/>
    <property type="evidence" value="ECO:0007669"/>
    <property type="project" value="TreeGrafter"/>
</dbReference>
<organism evidence="7 8">
    <name type="scientific">Crassostrea virginica</name>
    <name type="common">Eastern oyster</name>
    <dbReference type="NCBI Taxonomy" id="6565"/>
    <lineage>
        <taxon>Eukaryota</taxon>
        <taxon>Metazoa</taxon>
        <taxon>Spiralia</taxon>
        <taxon>Lophotrochozoa</taxon>
        <taxon>Mollusca</taxon>
        <taxon>Bivalvia</taxon>
        <taxon>Autobranchia</taxon>
        <taxon>Pteriomorphia</taxon>
        <taxon>Ostreida</taxon>
        <taxon>Ostreoidea</taxon>
        <taxon>Ostreidae</taxon>
        <taxon>Crassostrea</taxon>
    </lineage>
</organism>
<dbReference type="PRINTS" id="PR00218">
    <property type="entry name" value="PERIPHERNRDS"/>
</dbReference>
<dbReference type="InterPro" id="IPR018499">
    <property type="entry name" value="Tetraspanin/Peripherin"/>
</dbReference>
<evidence type="ECO:0000256" key="4">
    <source>
        <dbReference type="ARBA" id="ARBA00023136"/>
    </source>
</evidence>
<dbReference type="KEGG" id="cvn:111128945"/>
<feature type="compositionally biased region" description="Acidic residues" evidence="5">
    <location>
        <begin position="352"/>
        <end position="366"/>
    </location>
</feature>
<dbReference type="RefSeq" id="XP_022330626.1">
    <property type="nucleotide sequence ID" value="XM_022474918.1"/>
</dbReference>
<keyword evidence="7" id="KW-1185">Reference proteome</keyword>
<keyword evidence="4 6" id="KW-0472">Membrane</keyword>
<evidence type="ECO:0000256" key="1">
    <source>
        <dbReference type="ARBA" id="ARBA00004141"/>
    </source>
</evidence>
<feature type="region of interest" description="Disordered" evidence="5">
    <location>
        <begin position="291"/>
        <end position="379"/>
    </location>
</feature>
<dbReference type="PANTHER" id="PTHR19282:SF549">
    <property type="entry name" value="TETRASPANIN"/>
    <property type="match status" value="1"/>
</dbReference>
<evidence type="ECO:0000313" key="7">
    <source>
        <dbReference type="Proteomes" id="UP000694844"/>
    </source>
</evidence>
<gene>
    <name evidence="8" type="primary">LOC111128945</name>
</gene>
<evidence type="ECO:0000256" key="6">
    <source>
        <dbReference type="SAM" id="Phobius"/>
    </source>
</evidence>
<dbReference type="SUPFAM" id="SSF48652">
    <property type="entry name" value="Tetraspanin"/>
    <property type="match status" value="1"/>
</dbReference>
<keyword evidence="3 6" id="KW-1133">Transmembrane helix</keyword>
<keyword evidence="2 6" id="KW-0812">Transmembrane</keyword>
<dbReference type="Gene3D" id="1.10.1450.10">
    <property type="entry name" value="Tetraspanin"/>
    <property type="match status" value="1"/>
</dbReference>
<feature type="compositionally biased region" description="Basic and acidic residues" evidence="5">
    <location>
        <begin position="296"/>
        <end position="326"/>
    </location>
</feature>
<evidence type="ECO:0000256" key="5">
    <source>
        <dbReference type="SAM" id="MobiDB-lite"/>
    </source>
</evidence>
<dbReference type="Proteomes" id="UP000694844">
    <property type="component" value="Chromosome 4"/>
</dbReference>
<dbReference type="PANTHER" id="PTHR19282">
    <property type="entry name" value="TETRASPANIN"/>
    <property type="match status" value="1"/>
</dbReference>
<accession>A0A8B8DUF2</accession>
<comment type="subcellular location">
    <subcellularLocation>
        <location evidence="1">Membrane</location>
        <topology evidence="1">Multi-pass membrane protein</topology>
    </subcellularLocation>
</comment>
<dbReference type="Pfam" id="PF00335">
    <property type="entry name" value="Tetraspanin"/>
    <property type="match status" value="1"/>
</dbReference>
<evidence type="ECO:0000313" key="8">
    <source>
        <dbReference type="RefSeq" id="XP_022330626.1"/>
    </source>
</evidence>
<reference evidence="8" key="1">
    <citation type="submission" date="2025-08" db="UniProtKB">
        <authorList>
            <consortium name="RefSeq"/>
        </authorList>
    </citation>
    <scope>IDENTIFICATION</scope>
    <source>
        <tissue evidence="8">Whole sample</tissue>
    </source>
</reference>
<dbReference type="AlphaFoldDB" id="A0A8B8DUF2"/>
<dbReference type="OrthoDB" id="9836210at2759"/>